<keyword evidence="5" id="KW-1185">Reference proteome</keyword>
<feature type="compositionally biased region" description="Basic and acidic residues" evidence="3">
    <location>
        <begin position="221"/>
        <end position="235"/>
    </location>
</feature>
<dbReference type="InterPro" id="IPR039764">
    <property type="entry name" value="HABP4/SERBP1-like"/>
</dbReference>
<feature type="compositionally biased region" description="Gly residues" evidence="3">
    <location>
        <begin position="288"/>
        <end position="299"/>
    </location>
</feature>
<dbReference type="InterPro" id="IPR006861">
    <property type="entry name" value="HABP4_PAIRBP1-bd"/>
</dbReference>
<dbReference type="RefSeq" id="XP_033460544.1">
    <property type="nucleotide sequence ID" value="XM_033606794.1"/>
</dbReference>
<dbReference type="PANTHER" id="PTHR12299">
    <property type="entry name" value="HYALURONIC ACID-BINDING PROTEIN 4"/>
    <property type="match status" value="1"/>
</dbReference>
<evidence type="ECO:0000256" key="1">
    <source>
        <dbReference type="ARBA" id="ARBA00004496"/>
    </source>
</evidence>
<reference evidence="6" key="2">
    <citation type="submission" date="2020-04" db="EMBL/GenBank/DDBJ databases">
        <authorList>
            <consortium name="NCBI Genome Project"/>
        </authorList>
    </citation>
    <scope>NUCLEOTIDE SEQUENCE</scope>
    <source>
        <strain evidence="6">CBS 342.82</strain>
    </source>
</reference>
<dbReference type="Proteomes" id="UP000504637">
    <property type="component" value="Unplaced"/>
</dbReference>
<feature type="compositionally biased region" description="Basic and acidic residues" evidence="3">
    <location>
        <begin position="259"/>
        <end position="269"/>
    </location>
</feature>
<sequence length="352" mass="36605">MSTIASKNLYDLLGNDPDQDPDRAPDPPVKVIDKPVARTGKRNAGPEAPAKDGLRGPTPAAPAGGRGGRSEGAGRGDQANGRPERRDDGRERRPRGDGQFRGEGRGRGRGGRGRGDRPPRDDRHSHTGIGEQQKQAAQGWGGESGNAEWADEKAGDAIANAEAKNDPNAAADTDARDPAFTTGPDGEVGADAAEEEDKTKSYDQYLAEQKEKRAALGAGIEIRKPNEGSKQKFPEGKAFSRNPEEEEFMSGAGGKTRKAKDAGPKKEQIVVDGQYYAAADSGDRGGRGGRGGARGGSRGGRGEFRGERGGRGRGRGGDFRGGARGGADRGPAAPRGGFNATDESAFPALGGN</sequence>
<protein>
    <recommendedName>
        <fullName evidence="4">Hyaluronan/mRNA-binding protein domain-containing protein</fullName>
    </recommendedName>
</protein>
<feature type="region of interest" description="Disordered" evidence="3">
    <location>
        <begin position="1"/>
        <end position="202"/>
    </location>
</feature>
<dbReference type="PANTHER" id="PTHR12299:SF17">
    <property type="entry name" value="AT19571P-RELATED"/>
    <property type="match status" value="1"/>
</dbReference>
<feature type="compositionally biased region" description="Basic and acidic residues" evidence="3">
    <location>
        <begin position="82"/>
        <end position="106"/>
    </location>
</feature>
<dbReference type="InterPro" id="IPR019084">
    <property type="entry name" value="STM1-like_N"/>
</dbReference>
<dbReference type="Gene3D" id="6.10.140.1040">
    <property type="match status" value="1"/>
</dbReference>
<organism evidence="6">
    <name type="scientific">Dissoconium aciculare CBS 342.82</name>
    <dbReference type="NCBI Taxonomy" id="1314786"/>
    <lineage>
        <taxon>Eukaryota</taxon>
        <taxon>Fungi</taxon>
        <taxon>Dikarya</taxon>
        <taxon>Ascomycota</taxon>
        <taxon>Pezizomycotina</taxon>
        <taxon>Dothideomycetes</taxon>
        <taxon>Dothideomycetidae</taxon>
        <taxon>Mycosphaerellales</taxon>
        <taxon>Dissoconiaceae</taxon>
        <taxon>Dissoconium</taxon>
    </lineage>
</organism>
<feature type="compositionally biased region" description="Basic and acidic residues" evidence="3">
    <location>
        <begin position="300"/>
        <end position="318"/>
    </location>
</feature>
<dbReference type="GeneID" id="54364594"/>
<dbReference type="GO" id="GO:0005634">
    <property type="term" value="C:nucleus"/>
    <property type="evidence" value="ECO:0007669"/>
    <property type="project" value="TreeGrafter"/>
</dbReference>
<dbReference type="OrthoDB" id="5426471at2759"/>
<feature type="domain" description="Hyaluronan/mRNA-binding protein" evidence="4">
    <location>
        <begin position="117"/>
        <end position="228"/>
    </location>
</feature>
<gene>
    <name evidence="6" type="ORF">K489DRAFT_394088</name>
</gene>
<dbReference type="Pfam" id="PF04774">
    <property type="entry name" value="HABP4_PAI-RBP1"/>
    <property type="match status" value="1"/>
</dbReference>
<evidence type="ECO:0000256" key="2">
    <source>
        <dbReference type="ARBA" id="ARBA00022490"/>
    </source>
</evidence>
<keyword evidence="2" id="KW-0963">Cytoplasm</keyword>
<evidence type="ECO:0000313" key="6">
    <source>
        <dbReference type="RefSeq" id="XP_033460544.1"/>
    </source>
</evidence>
<reference evidence="6" key="1">
    <citation type="submission" date="2020-01" db="EMBL/GenBank/DDBJ databases">
        <authorList>
            <consortium name="DOE Joint Genome Institute"/>
            <person name="Haridas S."/>
            <person name="Albert R."/>
            <person name="Binder M."/>
            <person name="Bloem J."/>
            <person name="Labutti K."/>
            <person name="Salamov A."/>
            <person name="Andreopoulos B."/>
            <person name="Baker S.E."/>
            <person name="Barry K."/>
            <person name="Bills G."/>
            <person name="Bluhm B.H."/>
            <person name="Cannon C."/>
            <person name="Castanera R."/>
            <person name="Culley D.E."/>
            <person name="Daum C."/>
            <person name="Ezra D."/>
            <person name="Gonzalez J.B."/>
            <person name="Henrissat B."/>
            <person name="Kuo A."/>
            <person name="Liang C."/>
            <person name="Lipzen A."/>
            <person name="Lutzoni F."/>
            <person name="Magnuson J."/>
            <person name="Mondo S."/>
            <person name="Nolan M."/>
            <person name="Ohm R."/>
            <person name="Pangilinan J."/>
            <person name="Park H.-J."/>
            <person name="Ramirez L."/>
            <person name="Alfaro M."/>
            <person name="Sun H."/>
            <person name="Tritt A."/>
            <person name="Yoshinaga Y."/>
            <person name="Zwiers L.-H."/>
            <person name="Turgeon B.G."/>
            <person name="Goodwin S.B."/>
            <person name="Spatafora J.W."/>
            <person name="Crous P.W."/>
            <person name="Grigoriev I.V."/>
        </authorList>
    </citation>
    <scope>NUCLEOTIDE SEQUENCE</scope>
    <source>
        <strain evidence="6">CBS 342.82</strain>
    </source>
</reference>
<proteinExistence type="predicted"/>
<evidence type="ECO:0000259" key="4">
    <source>
        <dbReference type="SMART" id="SM01233"/>
    </source>
</evidence>
<feature type="region of interest" description="Disordered" evidence="3">
    <location>
        <begin position="217"/>
        <end position="352"/>
    </location>
</feature>
<comment type="subcellular location">
    <subcellularLocation>
        <location evidence="1">Cytoplasm</location>
    </subcellularLocation>
</comment>
<evidence type="ECO:0000313" key="5">
    <source>
        <dbReference type="Proteomes" id="UP000504637"/>
    </source>
</evidence>
<dbReference type="Pfam" id="PF09598">
    <property type="entry name" value="Stm1_N"/>
    <property type="match status" value="1"/>
</dbReference>
<name>A0A6J3M6I6_9PEZI</name>
<feature type="compositionally biased region" description="Basic and acidic residues" evidence="3">
    <location>
        <begin position="20"/>
        <end position="36"/>
    </location>
</feature>
<feature type="compositionally biased region" description="Basic and acidic residues" evidence="3">
    <location>
        <begin position="113"/>
        <end position="125"/>
    </location>
</feature>
<accession>A0A6J3M6I6</accession>
<dbReference type="GO" id="GO:0005737">
    <property type="term" value="C:cytoplasm"/>
    <property type="evidence" value="ECO:0007669"/>
    <property type="project" value="UniProtKB-SubCell"/>
</dbReference>
<dbReference type="AlphaFoldDB" id="A0A6J3M6I6"/>
<dbReference type="SMART" id="SM01233">
    <property type="entry name" value="HABP4_PAI-RBP1"/>
    <property type="match status" value="1"/>
</dbReference>
<reference evidence="6" key="3">
    <citation type="submission" date="2025-08" db="UniProtKB">
        <authorList>
            <consortium name="RefSeq"/>
        </authorList>
    </citation>
    <scope>IDENTIFICATION</scope>
    <source>
        <strain evidence="6">CBS 342.82</strain>
    </source>
</reference>
<evidence type="ECO:0000256" key="3">
    <source>
        <dbReference type="SAM" id="MobiDB-lite"/>
    </source>
</evidence>
<dbReference type="GO" id="GO:0003723">
    <property type="term" value="F:RNA binding"/>
    <property type="evidence" value="ECO:0007669"/>
    <property type="project" value="InterPro"/>
</dbReference>